<dbReference type="Proteomes" id="UP000253919">
    <property type="component" value="Unassembled WGS sequence"/>
</dbReference>
<dbReference type="AlphaFoldDB" id="A0A369QH26"/>
<keyword evidence="2" id="KW-1185">Reference proteome</keyword>
<organism evidence="1 2">
    <name type="scientific">Adhaeribacter pallidiroseus</name>
    <dbReference type="NCBI Taxonomy" id="2072847"/>
    <lineage>
        <taxon>Bacteria</taxon>
        <taxon>Pseudomonadati</taxon>
        <taxon>Bacteroidota</taxon>
        <taxon>Cytophagia</taxon>
        <taxon>Cytophagales</taxon>
        <taxon>Hymenobacteraceae</taxon>
        <taxon>Adhaeribacter</taxon>
    </lineage>
</organism>
<dbReference type="RefSeq" id="WP_115372981.1">
    <property type="nucleotide sequence ID" value="NZ_QASA01000001.1"/>
</dbReference>
<evidence type="ECO:0000313" key="2">
    <source>
        <dbReference type="Proteomes" id="UP000253919"/>
    </source>
</evidence>
<gene>
    <name evidence="1" type="ORF">AHMF7616_02340</name>
</gene>
<reference evidence="1 2" key="1">
    <citation type="submission" date="2018-04" db="EMBL/GenBank/DDBJ databases">
        <title>Adhaeribacter sp. HMF7616 genome sequencing and assembly.</title>
        <authorList>
            <person name="Kang H."/>
            <person name="Kang J."/>
            <person name="Cha I."/>
            <person name="Kim H."/>
            <person name="Joh K."/>
        </authorList>
    </citation>
    <scope>NUCLEOTIDE SEQUENCE [LARGE SCALE GENOMIC DNA]</scope>
    <source>
        <strain evidence="1 2">HMF7616</strain>
    </source>
</reference>
<protein>
    <recommendedName>
        <fullName evidence="3">DUF1905 domain-containing protein</fullName>
    </recommendedName>
</protein>
<sequence length="167" mass="18511">MNPEIAVSYTSTINRLPHLGGHYLEVTPAIMAQLNAKPGARLICQVNQIITFPCGLVALGNGCAYILLSAKRLKEAALKLNQEVTVNLKPDLSPYGMEMPEELAALLEQDEVGKIRFEQLTPGKQRTLMYSITAVKNPQLRVDRTIRYIENLKKQPPGKESVSRILA</sequence>
<proteinExistence type="predicted"/>
<dbReference type="OrthoDB" id="959664at2"/>
<evidence type="ECO:0008006" key="3">
    <source>
        <dbReference type="Google" id="ProtNLM"/>
    </source>
</evidence>
<dbReference type="Pfam" id="PF13376">
    <property type="entry name" value="OmdA"/>
    <property type="match status" value="1"/>
</dbReference>
<evidence type="ECO:0000313" key="1">
    <source>
        <dbReference type="EMBL" id="RDC63732.1"/>
    </source>
</evidence>
<comment type="caution">
    <text evidence="1">The sequence shown here is derived from an EMBL/GenBank/DDBJ whole genome shotgun (WGS) entry which is preliminary data.</text>
</comment>
<accession>A0A369QH26</accession>
<name>A0A369QH26_9BACT</name>
<dbReference type="EMBL" id="QASA01000001">
    <property type="protein sequence ID" value="RDC63732.1"/>
    <property type="molecule type" value="Genomic_DNA"/>
</dbReference>